<dbReference type="Pfam" id="PF00407">
    <property type="entry name" value="Bet_v_1"/>
    <property type="match status" value="1"/>
</dbReference>
<dbReference type="Proteomes" id="UP000230069">
    <property type="component" value="Unassembled WGS sequence"/>
</dbReference>
<evidence type="ECO:0000313" key="4">
    <source>
        <dbReference type="EMBL" id="PIA64089.1"/>
    </source>
</evidence>
<dbReference type="GO" id="GO:0009820">
    <property type="term" value="P:alkaloid metabolic process"/>
    <property type="evidence" value="ECO:0007669"/>
    <property type="project" value="UniProtKB-KW"/>
</dbReference>
<dbReference type="EMBL" id="KZ305019">
    <property type="protein sequence ID" value="PIA64089.1"/>
    <property type="molecule type" value="Genomic_DNA"/>
</dbReference>
<dbReference type="InterPro" id="IPR000916">
    <property type="entry name" value="Bet_v_I/MLP"/>
</dbReference>
<reference evidence="4 5" key="1">
    <citation type="submission" date="2017-09" db="EMBL/GenBank/DDBJ databases">
        <title>WGS assembly of Aquilegia coerulea Goldsmith.</title>
        <authorList>
            <person name="Hodges S."/>
            <person name="Kramer E."/>
            <person name="Nordborg M."/>
            <person name="Tomkins J."/>
            <person name="Borevitz J."/>
            <person name="Derieg N."/>
            <person name="Yan J."/>
            <person name="Mihaltcheva S."/>
            <person name="Hayes R.D."/>
            <person name="Rokhsar D."/>
        </authorList>
    </citation>
    <scope>NUCLEOTIDE SEQUENCE [LARGE SCALE GENOMIC DNA]</scope>
    <source>
        <strain evidence="5">cv. Goldsmith</strain>
    </source>
</reference>
<comment type="similarity">
    <text evidence="1">Belongs to the BetVI family.</text>
</comment>
<feature type="domain" description="Bet v I/Major latex protein" evidence="3">
    <location>
        <begin position="5"/>
        <end position="151"/>
    </location>
</feature>
<dbReference type="SUPFAM" id="SSF55961">
    <property type="entry name" value="Bet v1-like"/>
    <property type="match status" value="1"/>
</dbReference>
<protein>
    <recommendedName>
        <fullName evidence="3">Bet v I/Major latex protein domain-containing protein</fullName>
    </recommendedName>
</protein>
<dbReference type="Gene3D" id="3.30.530.20">
    <property type="match status" value="1"/>
</dbReference>
<dbReference type="GO" id="GO:0005737">
    <property type="term" value="C:cytoplasm"/>
    <property type="evidence" value="ECO:0007669"/>
    <property type="project" value="TreeGrafter"/>
</dbReference>
<keyword evidence="5" id="KW-1185">Reference proteome</keyword>
<sequence>MRAQVWSELEVDLPADDIWAVYSSPDLPRLIVELMPARFQRIDVLEGDGTQGTILHITLQPANSGPLVWNEQFTTIDHVNRIKVVRQIEGGFLDIGFSLYENIFTITERGPHACTIRATANFDVNEGSESSTNLITANWRMARVIVEYVLQNKANKTATA</sequence>
<organism evidence="4 5">
    <name type="scientific">Aquilegia coerulea</name>
    <name type="common">Rocky mountain columbine</name>
    <dbReference type="NCBI Taxonomy" id="218851"/>
    <lineage>
        <taxon>Eukaryota</taxon>
        <taxon>Viridiplantae</taxon>
        <taxon>Streptophyta</taxon>
        <taxon>Embryophyta</taxon>
        <taxon>Tracheophyta</taxon>
        <taxon>Spermatophyta</taxon>
        <taxon>Magnoliopsida</taxon>
        <taxon>Ranunculales</taxon>
        <taxon>Ranunculaceae</taxon>
        <taxon>Thalictroideae</taxon>
        <taxon>Aquilegia</taxon>
    </lineage>
</organism>
<keyword evidence="2" id="KW-0017">Alkaloid metabolism</keyword>
<dbReference type="GO" id="GO:0004864">
    <property type="term" value="F:protein phosphatase inhibitor activity"/>
    <property type="evidence" value="ECO:0007669"/>
    <property type="project" value="TreeGrafter"/>
</dbReference>
<evidence type="ECO:0000313" key="5">
    <source>
        <dbReference type="Proteomes" id="UP000230069"/>
    </source>
</evidence>
<dbReference type="OrthoDB" id="1879545at2759"/>
<evidence type="ECO:0000259" key="3">
    <source>
        <dbReference type="Pfam" id="PF00407"/>
    </source>
</evidence>
<dbReference type="GO" id="GO:0010427">
    <property type="term" value="F:abscisic acid binding"/>
    <property type="evidence" value="ECO:0007669"/>
    <property type="project" value="TreeGrafter"/>
</dbReference>
<dbReference type="GO" id="GO:0005634">
    <property type="term" value="C:nucleus"/>
    <property type="evidence" value="ECO:0007669"/>
    <property type="project" value="TreeGrafter"/>
</dbReference>
<dbReference type="GO" id="GO:0009738">
    <property type="term" value="P:abscisic acid-activated signaling pathway"/>
    <property type="evidence" value="ECO:0007669"/>
    <property type="project" value="TreeGrafter"/>
</dbReference>
<evidence type="ECO:0000256" key="2">
    <source>
        <dbReference type="ARBA" id="ARBA00022589"/>
    </source>
</evidence>
<name>A0A2G5F7W3_AQUCA</name>
<dbReference type="InterPro" id="IPR023393">
    <property type="entry name" value="START-like_dom_sf"/>
</dbReference>
<proteinExistence type="inferred from homology"/>
<dbReference type="GO" id="GO:0038023">
    <property type="term" value="F:signaling receptor activity"/>
    <property type="evidence" value="ECO:0007669"/>
    <property type="project" value="TreeGrafter"/>
</dbReference>
<dbReference type="InParanoid" id="A0A2G5F7W3"/>
<dbReference type="PANTHER" id="PTHR31213">
    <property type="entry name" value="OS08G0374000 PROTEIN-RELATED"/>
    <property type="match status" value="1"/>
</dbReference>
<dbReference type="PANTHER" id="PTHR31213:SF19">
    <property type="entry name" value="BET V I_MAJOR LATEX PROTEIN DOMAIN-CONTAINING PROTEIN"/>
    <property type="match status" value="1"/>
</dbReference>
<dbReference type="InterPro" id="IPR050279">
    <property type="entry name" value="Plant_def-hormone_signal"/>
</dbReference>
<gene>
    <name evidence="4" type="ORF">AQUCO_00201405v1</name>
</gene>
<dbReference type="GO" id="GO:0006952">
    <property type="term" value="P:defense response"/>
    <property type="evidence" value="ECO:0007669"/>
    <property type="project" value="InterPro"/>
</dbReference>
<evidence type="ECO:0000256" key="1">
    <source>
        <dbReference type="ARBA" id="ARBA00009744"/>
    </source>
</evidence>
<accession>A0A2G5F7W3</accession>
<dbReference type="AlphaFoldDB" id="A0A2G5F7W3"/>
<dbReference type="STRING" id="218851.A0A2G5F7W3"/>